<evidence type="ECO:0000256" key="1">
    <source>
        <dbReference type="SAM" id="SignalP"/>
    </source>
</evidence>
<dbReference type="EMBL" id="FLUM01000003">
    <property type="protein sequence ID" value="SBW03131.1"/>
    <property type="molecule type" value="Genomic_DNA"/>
</dbReference>
<dbReference type="Pfam" id="PF16153">
    <property type="entry name" value="DUF4861"/>
    <property type="match status" value="1"/>
</dbReference>
<evidence type="ECO:0008006" key="3">
    <source>
        <dbReference type="Google" id="ProtNLM"/>
    </source>
</evidence>
<gene>
    <name evidence="2" type="ORF">KL86DYS1_30494</name>
</gene>
<feature type="signal peptide" evidence="1">
    <location>
        <begin position="1"/>
        <end position="21"/>
    </location>
</feature>
<dbReference type="InterPro" id="IPR032342">
    <property type="entry name" value="DUF4861"/>
</dbReference>
<dbReference type="AlphaFoldDB" id="A0A212JUK3"/>
<name>A0A212JUK3_9BACT</name>
<dbReference type="PROSITE" id="PS51257">
    <property type="entry name" value="PROKAR_LIPOPROTEIN"/>
    <property type="match status" value="1"/>
</dbReference>
<proteinExistence type="predicted"/>
<feature type="chain" id="PRO_5013030178" description="DUF4861 domain-containing protein" evidence="1">
    <location>
        <begin position="22"/>
        <end position="383"/>
    </location>
</feature>
<keyword evidence="1" id="KW-0732">Signal</keyword>
<dbReference type="RefSeq" id="WP_296942378.1">
    <property type="nucleotide sequence ID" value="NZ_LT599032.1"/>
</dbReference>
<protein>
    <recommendedName>
        <fullName evidence="3">DUF4861 domain-containing protein</fullName>
    </recommendedName>
</protein>
<accession>A0A212JUK3</accession>
<organism evidence="2">
    <name type="scientific">uncultured Dysgonomonas sp</name>
    <dbReference type="NCBI Taxonomy" id="206096"/>
    <lineage>
        <taxon>Bacteria</taxon>
        <taxon>Pseudomonadati</taxon>
        <taxon>Bacteroidota</taxon>
        <taxon>Bacteroidia</taxon>
        <taxon>Bacteroidales</taxon>
        <taxon>Dysgonomonadaceae</taxon>
        <taxon>Dysgonomonas</taxon>
        <taxon>environmental samples</taxon>
    </lineage>
</organism>
<evidence type="ECO:0000313" key="2">
    <source>
        <dbReference type="EMBL" id="SBW03131.1"/>
    </source>
</evidence>
<sequence>MKKIFSFFLSVIFLFSCSSNKEMNITVENTSDFDRVADVVEIPLDSIKAKVTLTDSAVYVVKNSAGEIIPSQITYDRKLIFQPELKAKESKSFVITTDINQAYEAKTYGRFITERKDDFAWENDRVAFRIYGPALIESDGPSNGIDAWYKRTNNLIIDKWYKADLAGEASYHEDHGEGQDDYKVGRTLGAGAMAPYVNDKLWLNENFASQELLDNGPLRTTFKLTYKNLDVDGKSVAENRTISIDAGSQFSKIVQAYTIKEPMTVAAGIVKREKNDSIISSDKYVVYAEPKSDMVDNVYLALVLPQGIDKSIVDTYTVDNPKTKKKDTYSHVLAITTQQPHIPVIYYSGYGWSKFGFATVTDFENYVKEFSEGLNNPLVVTYK</sequence>
<reference evidence="2" key="1">
    <citation type="submission" date="2016-04" db="EMBL/GenBank/DDBJ databases">
        <authorList>
            <person name="Evans L.H."/>
            <person name="Alamgir A."/>
            <person name="Owens N."/>
            <person name="Weber N.D."/>
            <person name="Virtaneva K."/>
            <person name="Barbian K."/>
            <person name="Babar A."/>
            <person name="Rosenke K."/>
        </authorList>
    </citation>
    <scope>NUCLEOTIDE SEQUENCE</scope>
    <source>
        <strain evidence="2">86-1</strain>
    </source>
</reference>